<name>A0AAD7XI74_9STRA</name>
<evidence type="ECO:0000256" key="2">
    <source>
        <dbReference type="ARBA" id="ARBA00022737"/>
    </source>
</evidence>
<reference evidence="5" key="1">
    <citation type="submission" date="2023-01" db="EMBL/GenBank/DDBJ databases">
        <title>Metagenome sequencing of chrysophaentin producing Chrysophaeum taylorii.</title>
        <authorList>
            <person name="Davison J."/>
            <person name="Bewley C."/>
        </authorList>
    </citation>
    <scope>NUCLEOTIDE SEQUENCE</scope>
    <source>
        <strain evidence="5">NIES-1699</strain>
    </source>
</reference>
<dbReference type="Gene3D" id="2.130.10.130">
    <property type="entry name" value="Integrin alpha, N-terminal"/>
    <property type="match status" value="1"/>
</dbReference>
<accession>A0AAD7XI74</accession>
<keyword evidence="1 4" id="KW-0732">Signal</keyword>
<dbReference type="SMART" id="SM00191">
    <property type="entry name" value="Int_alpha"/>
    <property type="match status" value="4"/>
</dbReference>
<comment type="caution">
    <text evidence="5">The sequence shown here is derived from an EMBL/GenBank/DDBJ whole genome shotgun (WGS) entry which is preliminary data.</text>
</comment>
<dbReference type="EMBL" id="JAQMWT010000524">
    <property type="protein sequence ID" value="KAJ8600298.1"/>
    <property type="molecule type" value="Genomic_DNA"/>
</dbReference>
<keyword evidence="3" id="KW-0325">Glycoprotein</keyword>
<dbReference type="PANTHER" id="PTHR36220:SF1">
    <property type="entry name" value="GAMMA TUBULIN COMPLEX COMPONENT C-TERMINAL DOMAIN-CONTAINING PROTEIN"/>
    <property type="match status" value="1"/>
</dbReference>
<keyword evidence="2" id="KW-0677">Repeat</keyword>
<dbReference type="Proteomes" id="UP001230188">
    <property type="component" value="Unassembled WGS sequence"/>
</dbReference>
<dbReference type="InterPro" id="IPR011047">
    <property type="entry name" value="Quinoprotein_ADH-like_sf"/>
</dbReference>
<dbReference type="InterPro" id="IPR013519">
    <property type="entry name" value="Int_alpha_beta-p"/>
</dbReference>
<dbReference type="Pfam" id="PF14312">
    <property type="entry name" value="FG-GAP_2"/>
    <property type="match status" value="5"/>
</dbReference>
<dbReference type="PANTHER" id="PTHR36220">
    <property type="entry name" value="UNNAMED PRODUCT"/>
    <property type="match status" value="1"/>
</dbReference>
<evidence type="ECO:0000313" key="6">
    <source>
        <dbReference type="Proteomes" id="UP001230188"/>
    </source>
</evidence>
<dbReference type="InterPro" id="IPR028994">
    <property type="entry name" value="Integrin_alpha_N"/>
</dbReference>
<dbReference type="InterPro" id="IPR013517">
    <property type="entry name" value="FG-GAP"/>
</dbReference>
<evidence type="ECO:0000313" key="5">
    <source>
        <dbReference type="EMBL" id="KAJ8600298.1"/>
    </source>
</evidence>
<sequence>MRLGAVVVAVAIWRLESAVDQAAKLYASDASSDDSFGFGVAVYNATLVVSAPFADALGEDSGAVYVFDASYNQVAKLTASGANGYFGSSVAIFEDVIVVGAYGVDEFGVAYVFDAFERVAKLNGSDALFFGQSVAIHKGGIVVGAWGAAYIFDAQTYDQIAALSLPYPSEASSFGSSVSIYDDTVVVGAVGENRAYVFNATTGVQLATLEPIQSDAIRDGFGIAVAIYEASIVVGSETVNVVYLFNQTYHQVAQLNASGDGFGSSVAIFDETVVGGAFEDNVDQGSAYVFDAATYDRLAEFHPADRDEGDNFGSALAIYDKTILVGQFGDDDRGTAHRRADDLSLAFPHACTLFEPNDAPVGFPDCGADCLSIRVTFIGAFIVASDDATVGFAERCADNRADRLSIRITFVGAFVAASDDATIRFAERCADNRADCLSIRITFVGAFVAASDDATVRFAERCADNRADCLSIRITFVGTFVAASDDATVRFAERCADNRADCLSIRITFVGAFVAASDDATVRFAERCADNRADRLSIRITFVGAFVAASDDATVRFAERCADNRADCLSIRITFVGACVAASDDATVRFAERCADNRADCLSIRITFVGAFVAASDDATVRFADRCADNRADCLSIRITFVGAFVAASDDATVRFAERCADNRADCLSIRITFVGAFVAASDDATVGFAERCSDNRADSLSIRVTFVGAFVVASDDATVGFAERCADNRADCLSIRITFTFSNATTCNGTLMDFNMYDSYGDGWNGACFTIENVECTYEITVGGGTYDSEISWKLDIWSYQVNADDGPVTFNCQPTAAPTPYYDDFVYYTSAPTPGPTYTPCPQTFSNATTCNGTLMDFKMYDSYGDGWNGACFTINNSACSSCTYEITVGGGTYDSEISWKLDIWSYQYNADDGPVTFNCQPTAAPTPYYDDFVYYTSAPTPGPTYTPCPQTFSNATTCNGTLMDFKMYDSYGDGWNGACFTINNSACSSCTYEITVGGGTYDSEISWKLDIWSYQYNADDGPVTFNCQPTAAPTPYYDDFVYYTSAPTPGPTYTPCPQTFSNATTCNGTLMDFKMYDSYGDGWNGACFTINNSACSSCTYEITVGGGTYDSEISWKLDIWSYQYNADDGPVTFNCQPTAAPTPYYDDFVYYTSAPTPGPTYTPCPQTFSNATTCNGTLMDFKMYDSYGDGWNGACFTINNSACSSCTYEITVGGGTYDSEISWKLDIWSYQYNADDGPVTFNCQPTAAPTPYYDDFVYYTSAPTPGPTYTPCPQTFSNATTCNGTLMDFKMYDSYGDGWNGACFTINNSACSSYILQRDDLQWDLDGL</sequence>
<gene>
    <name evidence="5" type="ORF">CTAYLR_000712</name>
</gene>
<evidence type="ECO:0000256" key="3">
    <source>
        <dbReference type="ARBA" id="ARBA00023180"/>
    </source>
</evidence>
<dbReference type="SUPFAM" id="SSF50998">
    <property type="entry name" value="Quinoprotein alcohol dehydrogenase-like"/>
    <property type="match status" value="1"/>
</dbReference>
<evidence type="ECO:0000256" key="1">
    <source>
        <dbReference type="ARBA" id="ARBA00022729"/>
    </source>
</evidence>
<feature type="chain" id="PRO_5042048943" evidence="4">
    <location>
        <begin position="19"/>
        <end position="1331"/>
    </location>
</feature>
<keyword evidence="6" id="KW-1185">Reference proteome</keyword>
<evidence type="ECO:0000256" key="4">
    <source>
        <dbReference type="SAM" id="SignalP"/>
    </source>
</evidence>
<proteinExistence type="predicted"/>
<feature type="signal peptide" evidence="4">
    <location>
        <begin position="1"/>
        <end position="18"/>
    </location>
</feature>
<protein>
    <submittedName>
        <fullName evidence="5">Uncharacterized protein</fullName>
    </submittedName>
</protein>
<organism evidence="5 6">
    <name type="scientific">Chrysophaeum taylorii</name>
    <dbReference type="NCBI Taxonomy" id="2483200"/>
    <lineage>
        <taxon>Eukaryota</taxon>
        <taxon>Sar</taxon>
        <taxon>Stramenopiles</taxon>
        <taxon>Ochrophyta</taxon>
        <taxon>Pelagophyceae</taxon>
        <taxon>Pelagomonadales</taxon>
        <taxon>Pelagomonadaceae</taxon>
        <taxon>Chrysophaeum</taxon>
    </lineage>
</organism>